<reference evidence="2" key="1">
    <citation type="submission" date="2022-07" db="EMBL/GenBank/DDBJ databases">
        <title>Chromosome-level genome of Muraenolepis orangiensis.</title>
        <authorList>
            <person name="Kim J."/>
        </authorList>
    </citation>
    <scope>NUCLEOTIDE SEQUENCE</scope>
    <source>
        <strain evidence="2">KU_S4_2022</strain>
        <tissue evidence="2">Muscle</tissue>
    </source>
</reference>
<keyword evidence="3" id="KW-1185">Reference proteome</keyword>
<comment type="caution">
    <text evidence="2">The sequence shown here is derived from an EMBL/GenBank/DDBJ whole genome shotgun (WGS) entry which is preliminary data.</text>
</comment>
<evidence type="ECO:0000313" key="2">
    <source>
        <dbReference type="EMBL" id="KAJ3594083.1"/>
    </source>
</evidence>
<keyword evidence="1" id="KW-0472">Membrane</keyword>
<keyword evidence="1" id="KW-0812">Transmembrane</keyword>
<keyword evidence="1" id="KW-1133">Transmembrane helix</keyword>
<accession>A0A9Q0DTG1</accession>
<feature type="transmembrane region" description="Helical" evidence="1">
    <location>
        <begin position="12"/>
        <end position="33"/>
    </location>
</feature>
<evidence type="ECO:0000256" key="1">
    <source>
        <dbReference type="SAM" id="Phobius"/>
    </source>
</evidence>
<name>A0A9Q0DTG1_9TELE</name>
<dbReference type="Proteomes" id="UP001148018">
    <property type="component" value="Unassembled WGS sequence"/>
</dbReference>
<proteinExistence type="predicted"/>
<protein>
    <submittedName>
        <fullName evidence="2">Uncharacterized protein</fullName>
    </submittedName>
</protein>
<organism evidence="2 3">
    <name type="scientific">Muraenolepis orangiensis</name>
    <name type="common">Patagonian moray cod</name>
    <dbReference type="NCBI Taxonomy" id="630683"/>
    <lineage>
        <taxon>Eukaryota</taxon>
        <taxon>Metazoa</taxon>
        <taxon>Chordata</taxon>
        <taxon>Craniata</taxon>
        <taxon>Vertebrata</taxon>
        <taxon>Euteleostomi</taxon>
        <taxon>Actinopterygii</taxon>
        <taxon>Neopterygii</taxon>
        <taxon>Teleostei</taxon>
        <taxon>Neoteleostei</taxon>
        <taxon>Acanthomorphata</taxon>
        <taxon>Zeiogadaria</taxon>
        <taxon>Gadariae</taxon>
        <taxon>Gadiformes</taxon>
        <taxon>Muraenolepidoidei</taxon>
        <taxon>Muraenolepididae</taxon>
        <taxon>Muraenolepis</taxon>
    </lineage>
</organism>
<evidence type="ECO:0000313" key="3">
    <source>
        <dbReference type="Proteomes" id="UP001148018"/>
    </source>
</evidence>
<dbReference type="AlphaFoldDB" id="A0A9Q0DTG1"/>
<sequence>MAVHSSTLPPISLITSSFLISEYLPLPFITLLFPLSRQLFARCPDYARTLAITHPLMSRPQPTLAFDPTFLSLSFTSLLYRLISCSVPPLILPIRLHPLVLLTRLIKLLPRK</sequence>
<gene>
    <name evidence="2" type="ORF">NHX12_006415</name>
</gene>
<dbReference type="EMBL" id="JANIIK010000112">
    <property type="protein sequence ID" value="KAJ3594083.1"/>
    <property type="molecule type" value="Genomic_DNA"/>
</dbReference>